<evidence type="ECO:0000256" key="2">
    <source>
        <dbReference type="SAM" id="SignalP"/>
    </source>
</evidence>
<gene>
    <name evidence="4" type="ORF">ROHU_004692</name>
    <name evidence="3" type="ORF">ROHU_023992</name>
</gene>
<dbReference type="EMBL" id="QBIY01012612">
    <property type="protein sequence ID" value="RXN21413.1"/>
    <property type="molecule type" value="Genomic_DNA"/>
</dbReference>
<accession>A0A498NKB4</accession>
<proteinExistence type="predicted"/>
<evidence type="ECO:0000313" key="4">
    <source>
        <dbReference type="EMBL" id="RXN32196.1"/>
    </source>
</evidence>
<keyword evidence="2" id="KW-0732">Signal</keyword>
<keyword evidence="5" id="KW-1185">Reference proteome</keyword>
<dbReference type="EMBL" id="QBIY01011407">
    <property type="protein sequence ID" value="RXN32196.1"/>
    <property type="molecule type" value="Genomic_DNA"/>
</dbReference>
<reference evidence="4 5" key="1">
    <citation type="submission" date="2018-03" db="EMBL/GenBank/DDBJ databases">
        <title>Draft genome sequence of Rohu Carp (Labeo rohita).</title>
        <authorList>
            <person name="Das P."/>
            <person name="Kushwaha B."/>
            <person name="Joshi C.G."/>
            <person name="Kumar D."/>
            <person name="Nagpure N.S."/>
            <person name="Sahoo L."/>
            <person name="Das S.P."/>
            <person name="Bit A."/>
            <person name="Patnaik S."/>
            <person name="Meher P.K."/>
            <person name="Jayasankar P."/>
            <person name="Koringa P.G."/>
            <person name="Patel N.V."/>
            <person name="Hinsu A.T."/>
            <person name="Kumar R."/>
            <person name="Pandey M."/>
            <person name="Agarwal S."/>
            <person name="Srivastava S."/>
            <person name="Singh M."/>
            <person name="Iquebal M.A."/>
            <person name="Jaiswal S."/>
            <person name="Angadi U.B."/>
            <person name="Kumar N."/>
            <person name="Raza M."/>
            <person name="Shah T.M."/>
            <person name="Rai A."/>
            <person name="Jena J.K."/>
        </authorList>
    </citation>
    <scope>NUCLEOTIDE SEQUENCE [LARGE SCALE GENOMIC DNA]</scope>
    <source>
        <strain evidence="4">DASCIFA01</strain>
        <tissue evidence="4">Testis</tissue>
    </source>
</reference>
<name>A0A498NKB4_LABRO</name>
<sequence>MGTATFSGNLFGLSALSGDLVIAGASLEDAVGTGTPSGEGEGTGASSEATVRTASSDNAVEAGAPLGELVGAGTSSEATVETGAPSEDLAGPDPYGKQARNPGRRLGGPRRDMRAGSRANQTFPVPDRPRKRLGP</sequence>
<comment type="caution">
    <text evidence="4">The sequence shown here is derived from an EMBL/GenBank/DDBJ whole genome shotgun (WGS) entry which is preliminary data.</text>
</comment>
<evidence type="ECO:0000313" key="3">
    <source>
        <dbReference type="EMBL" id="RXN21413.1"/>
    </source>
</evidence>
<dbReference type="AlphaFoldDB" id="A0A498NKB4"/>
<feature type="chain" id="PRO_5033439987" evidence="2">
    <location>
        <begin position="26"/>
        <end position="135"/>
    </location>
</feature>
<feature type="signal peptide" evidence="2">
    <location>
        <begin position="1"/>
        <end position="25"/>
    </location>
</feature>
<dbReference type="Proteomes" id="UP000290572">
    <property type="component" value="Unassembled WGS sequence"/>
</dbReference>
<evidence type="ECO:0000256" key="1">
    <source>
        <dbReference type="SAM" id="MobiDB-lite"/>
    </source>
</evidence>
<protein>
    <submittedName>
        <fullName evidence="4">Uncharacterized protein</fullName>
    </submittedName>
</protein>
<evidence type="ECO:0000313" key="5">
    <source>
        <dbReference type="Proteomes" id="UP000290572"/>
    </source>
</evidence>
<organism evidence="4 5">
    <name type="scientific">Labeo rohita</name>
    <name type="common">Indian major carp</name>
    <name type="synonym">Cyprinus rohita</name>
    <dbReference type="NCBI Taxonomy" id="84645"/>
    <lineage>
        <taxon>Eukaryota</taxon>
        <taxon>Metazoa</taxon>
        <taxon>Chordata</taxon>
        <taxon>Craniata</taxon>
        <taxon>Vertebrata</taxon>
        <taxon>Euteleostomi</taxon>
        <taxon>Actinopterygii</taxon>
        <taxon>Neopterygii</taxon>
        <taxon>Teleostei</taxon>
        <taxon>Ostariophysi</taxon>
        <taxon>Cypriniformes</taxon>
        <taxon>Cyprinidae</taxon>
        <taxon>Labeoninae</taxon>
        <taxon>Labeonini</taxon>
        <taxon>Labeo</taxon>
    </lineage>
</organism>
<feature type="region of interest" description="Disordered" evidence="1">
    <location>
        <begin position="29"/>
        <end position="135"/>
    </location>
</feature>